<evidence type="ECO:0000259" key="2">
    <source>
        <dbReference type="Pfam" id="PF13976"/>
    </source>
</evidence>
<name>A0A699JQX9_TANCI</name>
<gene>
    <name evidence="3" type="ORF">Tci_624461</name>
</gene>
<feature type="non-terminal residue" evidence="3">
    <location>
        <position position="128"/>
    </location>
</feature>
<dbReference type="EMBL" id="BKCJ010439255">
    <property type="protein sequence ID" value="GFA52489.1"/>
    <property type="molecule type" value="Genomic_DNA"/>
</dbReference>
<evidence type="ECO:0000256" key="1">
    <source>
        <dbReference type="SAM" id="MobiDB-lite"/>
    </source>
</evidence>
<reference evidence="3" key="1">
    <citation type="journal article" date="2019" name="Sci. Rep.">
        <title>Draft genome of Tanacetum cinerariifolium, the natural source of mosquito coil.</title>
        <authorList>
            <person name="Yamashiro T."/>
            <person name="Shiraishi A."/>
            <person name="Satake H."/>
            <person name="Nakayama K."/>
        </authorList>
    </citation>
    <scope>NUCLEOTIDE SEQUENCE</scope>
</reference>
<feature type="compositionally biased region" description="Basic and acidic residues" evidence="1">
    <location>
        <begin position="17"/>
        <end position="28"/>
    </location>
</feature>
<dbReference type="AlphaFoldDB" id="A0A699JQX9"/>
<organism evidence="3">
    <name type="scientific">Tanacetum cinerariifolium</name>
    <name type="common">Dalmatian daisy</name>
    <name type="synonym">Chrysanthemum cinerariifolium</name>
    <dbReference type="NCBI Taxonomy" id="118510"/>
    <lineage>
        <taxon>Eukaryota</taxon>
        <taxon>Viridiplantae</taxon>
        <taxon>Streptophyta</taxon>
        <taxon>Embryophyta</taxon>
        <taxon>Tracheophyta</taxon>
        <taxon>Spermatophyta</taxon>
        <taxon>Magnoliopsida</taxon>
        <taxon>eudicotyledons</taxon>
        <taxon>Gunneridae</taxon>
        <taxon>Pentapetalae</taxon>
        <taxon>asterids</taxon>
        <taxon>campanulids</taxon>
        <taxon>Asterales</taxon>
        <taxon>Asteraceae</taxon>
        <taxon>Asteroideae</taxon>
        <taxon>Anthemideae</taxon>
        <taxon>Anthemidinae</taxon>
        <taxon>Tanacetum</taxon>
    </lineage>
</organism>
<protein>
    <submittedName>
        <fullName evidence="3">Retrotransposon protein, putative, Ty1-copia subclass</fullName>
    </submittedName>
</protein>
<comment type="caution">
    <text evidence="3">The sequence shown here is derived from an EMBL/GenBank/DDBJ whole genome shotgun (WGS) entry which is preliminary data.</text>
</comment>
<evidence type="ECO:0000313" key="3">
    <source>
        <dbReference type="EMBL" id="GFA52489.1"/>
    </source>
</evidence>
<feature type="region of interest" description="Disordered" evidence="1">
    <location>
        <begin position="1"/>
        <end position="34"/>
    </location>
</feature>
<proteinExistence type="predicted"/>
<dbReference type="InterPro" id="IPR025724">
    <property type="entry name" value="GAG-pre-integrase_dom"/>
</dbReference>
<accession>A0A699JQX9</accession>
<feature type="domain" description="GAG-pre-integrase" evidence="2">
    <location>
        <begin position="59"/>
        <end position="106"/>
    </location>
</feature>
<sequence length="128" mass="14673">MKYKLDYAPKPKIPPPPKKEDPAKDSSKKLPQGASTSSIFLWNSLLFLVNLGNERAKIDLDSSLLWHCHLGHISKKRIEKFQHDRLLNSIESKSFEKCVPCLSGKMARKPYSHQVQRDKDLLGLIQIH</sequence>
<dbReference type="Pfam" id="PF13976">
    <property type="entry name" value="gag_pre-integrs"/>
    <property type="match status" value="1"/>
</dbReference>